<evidence type="ECO:0000313" key="7">
    <source>
        <dbReference type="Proteomes" id="UP001439008"/>
    </source>
</evidence>
<dbReference type="PANTHER" id="PTHR47573">
    <property type="entry name" value="PROTEIN AF-9 HOMOLOG"/>
    <property type="match status" value="1"/>
</dbReference>
<gene>
    <name evidence="6" type="primary">YAF9</name>
    <name evidence="6" type="ORF">MHBO_000109</name>
</gene>
<evidence type="ECO:0000256" key="1">
    <source>
        <dbReference type="ARBA" id="ARBA00023015"/>
    </source>
</evidence>
<evidence type="ECO:0000259" key="5">
    <source>
        <dbReference type="PROSITE" id="PS51037"/>
    </source>
</evidence>
<dbReference type="Pfam" id="PF03366">
    <property type="entry name" value="YEATS"/>
    <property type="match status" value="1"/>
</dbReference>
<dbReference type="InterPro" id="IPR038704">
    <property type="entry name" value="YEAST_sf"/>
</dbReference>
<dbReference type="Gene3D" id="2.60.40.1970">
    <property type="entry name" value="YEATS domain"/>
    <property type="match status" value="1"/>
</dbReference>
<protein>
    <submittedName>
        <fullName evidence="6">NuA4 histone H4 acetyltransferase complex and the SWR1 complex subunit</fullName>
    </submittedName>
</protein>
<feature type="domain" description="YEATS" evidence="5">
    <location>
        <begin position="15"/>
        <end position="154"/>
    </location>
</feature>
<dbReference type="InterPro" id="IPR005033">
    <property type="entry name" value="YEATS"/>
</dbReference>
<comment type="subcellular location">
    <subcellularLocation>
        <location evidence="4">Nucleus</location>
    </subcellularLocation>
</comment>
<dbReference type="CDD" id="cd16910">
    <property type="entry name" value="YEATS_TFIID14_like"/>
    <property type="match status" value="1"/>
</dbReference>
<keyword evidence="1" id="KW-0805">Transcription regulation</keyword>
<evidence type="ECO:0000313" key="6">
    <source>
        <dbReference type="EMBL" id="MES1918088.1"/>
    </source>
</evidence>
<proteinExistence type="predicted"/>
<keyword evidence="2" id="KW-0804">Transcription</keyword>
<evidence type="ECO:0000256" key="3">
    <source>
        <dbReference type="ARBA" id="ARBA00023242"/>
    </source>
</evidence>
<dbReference type="PROSITE" id="PS51037">
    <property type="entry name" value="YEATS"/>
    <property type="match status" value="1"/>
</dbReference>
<reference evidence="6 7" key="1">
    <citation type="journal article" date="2024" name="BMC Biol.">
        <title>Comparative genomics of Ascetosporea gives new insight into the evolutionary basis for animal parasitism in Rhizaria.</title>
        <authorList>
            <person name="Hiltunen Thoren M."/>
            <person name="Onut-Brannstrom I."/>
            <person name="Alfjorden A."/>
            <person name="Peckova H."/>
            <person name="Swords F."/>
            <person name="Hooper C."/>
            <person name="Holzer A.S."/>
            <person name="Bass D."/>
            <person name="Burki F."/>
        </authorList>
    </citation>
    <scope>NUCLEOTIDE SEQUENCE [LARGE SCALE GENOMIC DNA]</scope>
    <source>
        <strain evidence="6">20-A016</strain>
    </source>
</reference>
<accession>A0ABV2AEF0</accession>
<name>A0ABV2AEF0_9EUKA</name>
<keyword evidence="3 4" id="KW-0539">Nucleus</keyword>
<dbReference type="InterPro" id="IPR055129">
    <property type="entry name" value="YEATS_dom"/>
</dbReference>
<evidence type="ECO:0000256" key="2">
    <source>
        <dbReference type="ARBA" id="ARBA00023163"/>
    </source>
</evidence>
<dbReference type="Proteomes" id="UP001439008">
    <property type="component" value="Unassembled WGS sequence"/>
</dbReference>
<dbReference type="EMBL" id="JBDODL010000014">
    <property type="protein sequence ID" value="MES1918088.1"/>
    <property type="molecule type" value="Genomic_DNA"/>
</dbReference>
<keyword evidence="7" id="KW-1185">Reference proteome</keyword>
<comment type="caution">
    <text evidence="6">The sequence shown here is derived from an EMBL/GenBank/DDBJ whole genome shotgun (WGS) entry which is preliminary data.</text>
</comment>
<sequence>MERSDQSANFGFLESDYRNKVEKPFVYGSIAFWQGKKARQEKSHKWFVYVRGKQNEDLGLIIERVEFTLHTSFENPVRVIKRAPFVVEEYGWGEFGIGIRVFFRDKGFPPINLLHNLKLFTKNIPSRKPVLSEKLDAFVFFDPPENLIKAISDCEQKILKNPDLDEHFQENTRGFSLTEEREVKRIAKDLKMVLREISSTNDQLLILKDKEKLYKTKAEKNK</sequence>
<evidence type="ECO:0000256" key="4">
    <source>
        <dbReference type="PROSITE-ProRule" id="PRU00376"/>
    </source>
</evidence>
<dbReference type="PANTHER" id="PTHR47573:SF1">
    <property type="entry name" value="PROTEIN AF-9 HOMOLOG"/>
    <property type="match status" value="1"/>
</dbReference>
<organism evidence="6 7">
    <name type="scientific">Bonamia ostreae</name>
    <dbReference type="NCBI Taxonomy" id="126728"/>
    <lineage>
        <taxon>Eukaryota</taxon>
        <taxon>Sar</taxon>
        <taxon>Rhizaria</taxon>
        <taxon>Endomyxa</taxon>
        <taxon>Ascetosporea</taxon>
        <taxon>Haplosporida</taxon>
        <taxon>Bonamia</taxon>
    </lineage>
</organism>